<dbReference type="Pfam" id="PF01943">
    <property type="entry name" value="Polysacc_synt"/>
    <property type="match status" value="1"/>
</dbReference>
<gene>
    <name evidence="7" type="ORF">NF556_01940</name>
</gene>
<dbReference type="EMBL" id="CP099489">
    <property type="protein sequence ID" value="USQ80450.1"/>
    <property type="molecule type" value="Genomic_DNA"/>
</dbReference>
<keyword evidence="2" id="KW-1003">Cell membrane</keyword>
<feature type="transmembrane region" description="Helical" evidence="6">
    <location>
        <begin position="93"/>
        <end position="112"/>
    </location>
</feature>
<dbReference type="PANTHER" id="PTHR30250">
    <property type="entry name" value="PST FAMILY PREDICTED COLANIC ACID TRANSPORTER"/>
    <property type="match status" value="1"/>
</dbReference>
<dbReference type="PANTHER" id="PTHR30250:SF11">
    <property type="entry name" value="O-ANTIGEN TRANSPORTER-RELATED"/>
    <property type="match status" value="1"/>
</dbReference>
<feature type="transmembrane region" description="Helical" evidence="6">
    <location>
        <begin position="401"/>
        <end position="423"/>
    </location>
</feature>
<feature type="transmembrane region" description="Helical" evidence="6">
    <location>
        <begin position="20"/>
        <end position="41"/>
    </location>
</feature>
<feature type="transmembrane region" description="Helical" evidence="6">
    <location>
        <begin position="166"/>
        <end position="184"/>
    </location>
</feature>
<keyword evidence="4 6" id="KW-1133">Transmembrane helix</keyword>
<organism evidence="7 8">
    <name type="scientific">Ornithinimicrobium faecis</name>
    <dbReference type="NCBI Taxonomy" id="2934158"/>
    <lineage>
        <taxon>Bacteria</taxon>
        <taxon>Bacillati</taxon>
        <taxon>Actinomycetota</taxon>
        <taxon>Actinomycetes</taxon>
        <taxon>Micrococcales</taxon>
        <taxon>Ornithinimicrobiaceae</taxon>
        <taxon>Ornithinimicrobium</taxon>
    </lineage>
</organism>
<evidence type="ECO:0000313" key="7">
    <source>
        <dbReference type="EMBL" id="USQ80450.1"/>
    </source>
</evidence>
<evidence type="ECO:0000256" key="2">
    <source>
        <dbReference type="ARBA" id="ARBA00022475"/>
    </source>
</evidence>
<dbReference type="RefSeq" id="WP_252593826.1">
    <property type="nucleotide sequence ID" value="NZ_JALKVH010000002.1"/>
</dbReference>
<evidence type="ECO:0000256" key="3">
    <source>
        <dbReference type="ARBA" id="ARBA00022692"/>
    </source>
</evidence>
<feature type="transmembrane region" description="Helical" evidence="6">
    <location>
        <begin position="132"/>
        <end position="154"/>
    </location>
</feature>
<protein>
    <submittedName>
        <fullName evidence="7">Lipopolysaccharide biosynthesis protein</fullName>
    </submittedName>
</protein>
<evidence type="ECO:0000256" key="5">
    <source>
        <dbReference type="ARBA" id="ARBA00023136"/>
    </source>
</evidence>
<feature type="transmembrane region" description="Helical" evidence="6">
    <location>
        <begin position="313"/>
        <end position="335"/>
    </location>
</feature>
<feature type="transmembrane region" description="Helical" evidence="6">
    <location>
        <begin position="463"/>
        <end position="481"/>
    </location>
</feature>
<dbReference type="Proteomes" id="UP001056455">
    <property type="component" value="Chromosome"/>
</dbReference>
<feature type="transmembrane region" description="Helical" evidence="6">
    <location>
        <begin position="435"/>
        <end position="457"/>
    </location>
</feature>
<feature type="transmembrane region" description="Helical" evidence="6">
    <location>
        <begin position="347"/>
        <end position="367"/>
    </location>
</feature>
<evidence type="ECO:0000313" key="8">
    <source>
        <dbReference type="Proteomes" id="UP001056455"/>
    </source>
</evidence>
<keyword evidence="5 6" id="KW-0472">Membrane</keyword>
<comment type="subcellular location">
    <subcellularLocation>
        <location evidence="1">Cell membrane</location>
        <topology evidence="1">Multi-pass membrane protein</topology>
    </subcellularLocation>
</comment>
<dbReference type="InterPro" id="IPR050833">
    <property type="entry name" value="Poly_Biosynth_Transport"/>
</dbReference>
<feature type="transmembrane region" description="Helical" evidence="6">
    <location>
        <begin position="47"/>
        <end position="73"/>
    </location>
</feature>
<keyword evidence="3 6" id="KW-0812">Transmembrane</keyword>
<reference evidence="7" key="1">
    <citation type="submission" date="2022-06" db="EMBL/GenBank/DDBJ databases">
        <title>Ornithinimicrobium HY1793.</title>
        <authorList>
            <person name="Huang Y."/>
        </authorList>
    </citation>
    <scope>NUCLEOTIDE SEQUENCE</scope>
    <source>
        <strain evidence="7">HY1793</strain>
    </source>
</reference>
<sequence length="508" mass="53409">MSRSTPALQRAARGSVWNLLGSGVSGVATFLLTVAVTRLASQTEAGIFFSATSLFLMVTSLGQLGANTGIVYFLSGARARGELHHATTYMRTAIRPVLVVAVVLAAALFLLADPLESLLSPGANGGFADYMRLMALFVPCAAVLNIATSGTRGLGTMKPTAALDQMTRPVLQLVLVGVLLTLLGPGAISWAWSLAYLPTAVLAWWWWKRLRERAAPQVIDPTFRPAGAFWRFSAPRALAGVAQVAMQRLDIILVGALAGLEAAAIYGAATRFLALGQMVGRAVSLSVQPLLGESLAHKDYSGTAHLYQASTAWLVLATWPLYLVLLNFGGTVLGIFGDGYSMGDSALLILCAAMLVATACGMVDMVLIMAGRSFWNLTNVLIALATNISLDFLLIPSHGVLGAAVGWAAALLLGNLLPLAQVFHWFRLHPFGGATLLAIAASAVPFGLLPLALGAVLSGGAHFVTSLALGFVVYGGALFLLRRQLQLGVLVSALRKRKAGRKQSFSST</sequence>
<name>A0ABY4YW25_9MICO</name>
<dbReference type="InterPro" id="IPR002797">
    <property type="entry name" value="Polysacc_synth"/>
</dbReference>
<evidence type="ECO:0000256" key="4">
    <source>
        <dbReference type="ARBA" id="ARBA00022989"/>
    </source>
</evidence>
<proteinExistence type="predicted"/>
<evidence type="ECO:0000256" key="6">
    <source>
        <dbReference type="SAM" id="Phobius"/>
    </source>
</evidence>
<feature type="transmembrane region" description="Helical" evidence="6">
    <location>
        <begin position="374"/>
        <end position="395"/>
    </location>
</feature>
<evidence type="ECO:0000256" key="1">
    <source>
        <dbReference type="ARBA" id="ARBA00004651"/>
    </source>
</evidence>
<keyword evidence="8" id="KW-1185">Reference proteome</keyword>
<accession>A0ABY4YW25</accession>